<keyword evidence="6 9" id="KW-0206">Cytoskeleton</keyword>
<dbReference type="Gene3D" id="1.10.8.60">
    <property type="match status" value="1"/>
</dbReference>
<keyword evidence="2 9" id="KW-0493">Microtubule</keyword>
<dbReference type="InterPro" id="IPR007330">
    <property type="entry name" value="MIT_dom"/>
</dbReference>
<keyword evidence="4 9" id="KW-0067">ATP-binding</keyword>
<evidence type="ECO:0000259" key="12">
    <source>
        <dbReference type="SMART" id="SM00382"/>
    </source>
</evidence>
<feature type="region of interest" description="Disordered" evidence="10">
    <location>
        <begin position="219"/>
        <end position="354"/>
    </location>
</feature>
<evidence type="ECO:0000256" key="9">
    <source>
        <dbReference type="HAMAP-Rule" id="MF_03021"/>
    </source>
</evidence>
<dbReference type="Pfam" id="PF17862">
    <property type="entry name" value="AAA_lid_3"/>
    <property type="match status" value="1"/>
</dbReference>
<dbReference type="InterPro" id="IPR036181">
    <property type="entry name" value="MIT_dom_sf"/>
</dbReference>
<dbReference type="Proteomes" id="UP000694941">
    <property type="component" value="Unplaced"/>
</dbReference>
<feature type="binding site" evidence="9">
    <location>
        <begin position="419"/>
        <end position="426"/>
    </location>
    <ligand>
        <name>ATP</name>
        <dbReference type="ChEBI" id="CHEBI:30616"/>
    </ligand>
</feature>
<evidence type="ECO:0000256" key="6">
    <source>
        <dbReference type="ARBA" id="ARBA00023212"/>
    </source>
</evidence>
<feature type="compositionally biased region" description="Polar residues" evidence="10">
    <location>
        <begin position="322"/>
        <end position="349"/>
    </location>
</feature>
<evidence type="ECO:0000313" key="15">
    <source>
        <dbReference type="RefSeq" id="XP_022244541.1"/>
    </source>
</evidence>
<keyword evidence="11" id="KW-0812">Transmembrane</keyword>
<evidence type="ECO:0000313" key="14">
    <source>
        <dbReference type="Proteomes" id="UP000694941"/>
    </source>
</evidence>
<proteinExistence type="inferred from homology"/>
<feature type="domain" description="AAA+ ATPase" evidence="12">
    <location>
        <begin position="411"/>
        <end position="547"/>
    </location>
</feature>
<evidence type="ECO:0000256" key="1">
    <source>
        <dbReference type="ARBA" id="ARBA00022490"/>
    </source>
</evidence>
<dbReference type="PANTHER" id="PTHR23074">
    <property type="entry name" value="AAA DOMAIN-CONTAINING"/>
    <property type="match status" value="1"/>
</dbReference>
<keyword evidence="5 9" id="KW-0472">Membrane</keyword>
<evidence type="ECO:0000256" key="5">
    <source>
        <dbReference type="ARBA" id="ARBA00023136"/>
    </source>
</evidence>
<dbReference type="Pfam" id="PF00004">
    <property type="entry name" value="AAA"/>
    <property type="match status" value="1"/>
</dbReference>
<feature type="transmembrane region" description="Helical" evidence="11">
    <location>
        <begin position="34"/>
        <end position="56"/>
    </location>
</feature>
<feature type="region of interest" description="Disordered" evidence="10">
    <location>
        <begin position="1"/>
        <end position="23"/>
    </location>
</feature>
<evidence type="ECO:0000256" key="4">
    <source>
        <dbReference type="ARBA" id="ARBA00022840"/>
    </source>
</evidence>
<comment type="similarity">
    <text evidence="9">Belongs to the AAA ATPase family. Spastin subfamily.</text>
</comment>
<comment type="subcellular location">
    <subcellularLocation>
        <location evidence="9">Membrane</location>
        <topology evidence="9">Peripheral membrane protein</topology>
    </subcellularLocation>
    <subcellularLocation>
        <location evidence="9">Cytoplasm</location>
        <location evidence="9">Cytoskeleton</location>
        <location evidence="9">Microtubule organizing center</location>
        <location evidence="9">Centrosome</location>
    </subcellularLocation>
    <subcellularLocation>
        <location evidence="9">Cytoplasm</location>
        <location evidence="9">Cytoskeleton</location>
    </subcellularLocation>
    <text evidence="9">Forms an intramembrane hairpin-like structure in the membrane.</text>
</comment>
<comment type="subunit">
    <text evidence="9">Homohexamer. The homohexamer is stabilized by ATP-binding. The homohexamer may adopt a ring conformation through which microtubules pass prior to being severed. Interacts with microtubules.</text>
</comment>
<dbReference type="InterPro" id="IPR041569">
    <property type="entry name" value="AAA_lid_3"/>
</dbReference>
<dbReference type="CDD" id="cd19524">
    <property type="entry name" value="RecA-like_spastin"/>
    <property type="match status" value="1"/>
</dbReference>
<comment type="function">
    <text evidence="9">ATP-dependent microtubule severing protein. Microtubule severing may promote reorganization of cellular microtubule arrays and the release of microtubules from the microtubule organizing center following nucleation.</text>
</comment>
<dbReference type="SMART" id="SM00745">
    <property type="entry name" value="MIT"/>
    <property type="match status" value="1"/>
</dbReference>
<dbReference type="SUPFAM" id="SSF52540">
    <property type="entry name" value="P-loop containing nucleoside triphosphate hydrolases"/>
    <property type="match status" value="1"/>
</dbReference>
<dbReference type="PROSITE" id="PS00674">
    <property type="entry name" value="AAA"/>
    <property type="match status" value="1"/>
</dbReference>
<comment type="catalytic activity">
    <reaction evidence="8 9">
        <text>n ATP + n H2O + a microtubule = n ADP + n phosphate + (n+1) alpha/beta tubulin heterodimers.</text>
        <dbReference type="EC" id="5.6.1.1"/>
    </reaction>
</comment>
<reference evidence="15" key="1">
    <citation type="submission" date="2025-08" db="UniProtKB">
        <authorList>
            <consortium name="RefSeq"/>
        </authorList>
    </citation>
    <scope>IDENTIFICATION</scope>
    <source>
        <tissue evidence="15">Muscle</tissue>
    </source>
</reference>
<dbReference type="SUPFAM" id="SSF116846">
    <property type="entry name" value="MIT domain"/>
    <property type="match status" value="1"/>
</dbReference>
<feature type="domain" description="MIT" evidence="13">
    <location>
        <begin position="119"/>
        <end position="197"/>
    </location>
</feature>
<comment type="caution">
    <text evidence="9">Lacks conserved residue(s) required for the propagation of feature annotation.</text>
</comment>
<dbReference type="SMART" id="SM00382">
    <property type="entry name" value="AAA"/>
    <property type="match status" value="1"/>
</dbReference>
<evidence type="ECO:0000256" key="7">
    <source>
        <dbReference type="ARBA" id="ARBA00023235"/>
    </source>
</evidence>
<dbReference type="Gene3D" id="1.20.58.80">
    <property type="entry name" value="Phosphotransferase system, lactose/cellobiose-type IIA subunit"/>
    <property type="match status" value="1"/>
</dbReference>
<evidence type="ECO:0000256" key="3">
    <source>
        <dbReference type="ARBA" id="ARBA00022741"/>
    </source>
</evidence>
<keyword evidence="14" id="KW-1185">Reference proteome</keyword>
<dbReference type="RefSeq" id="XP_022244541.1">
    <property type="nucleotide sequence ID" value="XM_022388833.1"/>
</dbReference>
<dbReference type="PANTHER" id="PTHR23074:SF86">
    <property type="entry name" value="SPASTIN"/>
    <property type="match status" value="1"/>
</dbReference>
<feature type="compositionally biased region" description="Polar residues" evidence="10">
    <location>
        <begin position="1"/>
        <end position="11"/>
    </location>
</feature>
<feature type="compositionally biased region" description="Polar residues" evidence="10">
    <location>
        <begin position="283"/>
        <end position="292"/>
    </location>
</feature>
<evidence type="ECO:0000256" key="10">
    <source>
        <dbReference type="SAM" id="MobiDB-lite"/>
    </source>
</evidence>
<dbReference type="GeneID" id="106461778"/>
<gene>
    <name evidence="15" type="primary">LOC106461778</name>
</gene>
<dbReference type="InterPro" id="IPR003959">
    <property type="entry name" value="ATPase_AAA_core"/>
</dbReference>
<dbReference type="InterPro" id="IPR050304">
    <property type="entry name" value="MT-severing_AAA_ATPase"/>
</dbReference>
<feature type="topological domain" description="Cytoplasmic" evidence="9">
    <location>
        <begin position="1"/>
        <end position="40"/>
    </location>
</feature>
<dbReference type="Gene3D" id="3.40.50.300">
    <property type="entry name" value="P-loop containing nucleotide triphosphate hydrolases"/>
    <property type="match status" value="1"/>
</dbReference>
<evidence type="ECO:0000259" key="13">
    <source>
        <dbReference type="SMART" id="SM00745"/>
    </source>
</evidence>
<keyword evidence="1 9" id="KW-0963">Cytoplasm</keyword>
<evidence type="ECO:0000256" key="8">
    <source>
        <dbReference type="ARBA" id="ARBA00036378"/>
    </source>
</evidence>
<organism evidence="14 15">
    <name type="scientific">Limulus polyphemus</name>
    <name type="common">Atlantic horseshoe crab</name>
    <dbReference type="NCBI Taxonomy" id="6850"/>
    <lineage>
        <taxon>Eukaryota</taxon>
        <taxon>Metazoa</taxon>
        <taxon>Ecdysozoa</taxon>
        <taxon>Arthropoda</taxon>
        <taxon>Chelicerata</taxon>
        <taxon>Merostomata</taxon>
        <taxon>Xiphosura</taxon>
        <taxon>Limulidae</taxon>
        <taxon>Limulus</taxon>
    </lineage>
</organism>
<keyword evidence="11" id="KW-1133">Transmembrane helix</keyword>
<feature type="topological domain" description="Cytoplasmic" evidence="9">
    <location>
        <begin position="62"/>
        <end position="653"/>
    </location>
</feature>
<keyword evidence="7 9" id="KW-0413">Isomerase</keyword>
<dbReference type="EC" id="5.6.1.1" evidence="9"/>
<keyword evidence="3 9" id="KW-0547">Nucleotide-binding</keyword>
<name>A0ABM1SLN5_LIMPO</name>
<dbReference type="InterPro" id="IPR017179">
    <property type="entry name" value="Spastin"/>
</dbReference>
<accession>A0ABM1SLN5</accession>
<evidence type="ECO:0000256" key="2">
    <source>
        <dbReference type="ARBA" id="ARBA00022701"/>
    </source>
</evidence>
<dbReference type="HAMAP" id="MF_03021">
    <property type="entry name" value="Spastin"/>
    <property type="match status" value="1"/>
</dbReference>
<dbReference type="InterPro" id="IPR003960">
    <property type="entry name" value="ATPase_AAA_CS"/>
</dbReference>
<dbReference type="InterPro" id="IPR027417">
    <property type="entry name" value="P-loop_NTPase"/>
</dbReference>
<dbReference type="InterPro" id="IPR003593">
    <property type="entry name" value="AAA+_ATPase"/>
</dbReference>
<protein>
    <recommendedName>
        <fullName evidence="9">Spastin</fullName>
        <ecNumber evidence="9">5.6.1.1</ecNumber>
    </recommendedName>
</protein>
<sequence length="653" mass="73252">MLRQGNSNSTGGEAEESQISDHERKSCSMHERNLYMVSLPIIFLFNVLRGLAYYFYVLCYCLFRFLRLLASVVWSRQFLLNIPAREQPDSEEVQTDSGAIMDNGRQMKISMNTNLLTKQKYHHRKAFEFISEALKIDEENKGHKELAIELYKKGISELKKGVAIDTTNGEGQEWERAQRLQLKMKSNLEMAKDRLEFLECMVRIKNLGENLPLHQAQEGHMHADKTQASDNSCTKRRGWQKPLLLKLNTGGTNDVGPTWSKDPSPVSPTPPTVSGRKAVPKKSSITNKSHTLPRNLMPGTSRIHGPAGSMKKHPTTPPAVRRQTSQPSNAVSKGRNSPSKPSSRTQRVSKTIGLRGVDSRLAQVIMDEVVDGGPSVTFNDIAGQEVAKQALREMVILPTLRPELFTGLRAPPRGLLLFGPPGNGKTMLAKAVAYESSSTFLNISAATLTSKYVGEGEKLVRALFAVARDLQPSIIFIDEVDSLLSERKENEHEASRRLKTEFFVEFDGLLSDTEERILVMGATNRPQELDDAALRRFSKRVYITLPDMDTRITLLEALLNKQKNPLSKEDLKKLAKLTEGYSGSDMTALAKDAALGPIRELHPDEVCNLDPDNMRQITMEDFSESLKRIRRSVPSQSLVQYEKWNQEFGDMSV</sequence>
<evidence type="ECO:0000256" key="11">
    <source>
        <dbReference type="SAM" id="Phobius"/>
    </source>
</evidence>